<evidence type="ECO:0008006" key="5">
    <source>
        <dbReference type="Google" id="ProtNLM"/>
    </source>
</evidence>
<feature type="coiled-coil region" evidence="1">
    <location>
        <begin position="491"/>
        <end position="609"/>
    </location>
</feature>
<feature type="coiled-coil region" evidence="1">
    <location>
        <begin position="789"/>
        <end position="823"/>
    </location>
</feature>
<dbReference type="PANTHER" id="PTHR45615">
    <property type="entry name" value="MYOSIN HEAVY CHAIN, NON-MUSCLE"/>
    <property type="match status" value="1"/>
</dbReference>
<dbReference type="PANTHER" id="PTHR45615:SF80">
    <property type="entry name" value="GRIP DOMAIN-CONTAINING PROTEIN"/>
    <property type="match status" value="1"/>
</dbReference>
<reference evidence="3 4" key="1">
    <citation type="submission" date="2020-07" db="EMBL/GenBank/DDBJ databases">
        <title>Draft genome sequence of four isobutane-metabolizing strains capable of cometabolically degrading diverse ether contaminants.</title>
        <authorList>
            <person name="Chen W."/>
            <person name="Faulkner N."/>
            <person name="Smith C."/>
            <person name="Hyman M."/>
        </authorList>
    </citation>
    <scope>NUCLEOTIDE SEQUENCE [LARGE SCALE GENOMIC DNA]</scope>
    <source>
        <strain evidence="3 4">2A</strain>
        <plasmid evidence="3 4">unnamed2</plasmid>
    </source>
</reference>
<evidence type="ECO:0000313" key="4">
    <source>
        <dbReference type="Proteomes" id="UP000515498"/>
    </source>
</evidence>
<proteinExistence type="predicted"/>
<accession>A0A7G8P6L2</accession>
<dbReference type="EMBL" id="CP059893">
    <property type="protein sequence ID" value="QNJ89978.1"/>
    <property type="molecule type" value="Genomic_DNA"/>
</dbReference>
<dbReference type="KEGG" id="mflu:HZU40_00530"/>
<feature type="region of interest" description="Disordered" evidence="2">
    <location>
        <begin position="1008"/>
        <end position="1071"/>
    </location>
</feature>
<name>A0A7G8P6L2_9MYCO</name>
<sequence>MAENRFADLTVELTDTSGKPTDSIVWLRNGAGKTTMLSLLLALIRPARRDFLAHKTKNRTLEDLILSDDTAHVVAEWVGPDGELLLTGAVYEWDARTRPTDYATKGKERLRRSWWCLTPDPDVERATLDSLPFYLRTNGTYDRDKFCSHITSLASQGLNAVVVNQTIGEWHAALRERRFDPGLFEYFLVVNAAEGGIDGLFADIDSPGKFVRYLLRFVGNHERIEPVRDLLKDTAAEIARRPLYRAEKEFCDDAQEQVAALGVAHANRDDALRTLDDERQRAGRYKHALLETSAAAADLATQAGIRMSIINEALTIIRSDLDMYHSRAVNYRMKAAEFSVTAARSAVDEAEAAASAANVTVQGWQAAEQHLQLEMRRAELTSVQAALEEKTQAARPLQDQLEKTRGHLAGALHRELDRAEAEIADFTTQIQTHDKALEAADAQVGAAQQRQGELDTEQQTIHTAITTFDQQQQRLIDRGAITADETLAAAQQRLTTVADEARQAIARLEQQQADAEQQSESTAKQLDRDHDAVAAATLAHSQLDAQLQALRNRAAALGDNPRLRSLMQADAIDLGYEAADTISVLEQAKAAAERELFELNEAIAAGERALHALKTDELLPPRLQVQKILDELAAAGISAASGWKYLAEHKPVAEHAKIIAELPAVVDGVIVYREDLEEVAAHIHTVVDEVVVLAHVSVFDGHGAAQFILGPAPAQHDRAAATIELSTRTEAHGQLISRREDADRQHRTDDSLLSKLRALQEDIPPDGIDGLQSRVSSAAAALQTAHDHEHATKQRRNKLTNELKELAATLKTQHTRAAQAEADWPSVADLATTEADVIIPSRRRLQQIPAEFASASEQLARGKERRSAAHTAKTDLMLHKGQVTTRRDEWRAELETLPNPQPTDQAVPAARRAVEYTEEQLRRQFPEDTLRFAVESAEREVRNARRQWDAHPEHVQSRALELVASTDIADLASRNAAQQRAASAAAQAERSRGEAETRLQAAQHIYEEARRNAESRRSRKDSELIEPTDRAHAEQLAAQADAAEKEQEEQRWRREQEFKADENNQTAQNARAKTLSDQATALHKVEPVPADVDVTVPDDDEDVRAAVTALLTDLDLAAEMLATAERDFEACADALGQWASNDKFIQVVEDEHGHAVRRLREMLRDKASIKRVAENADTLVDDLRLRSTRIAEQLRQVEETKANIGSKMTEMVAEALAILRRAAALSELPDGVGAWDHHKFLDVAPRNNPTRDQIALRVSDLIDRMVDARTVIDEPAELLWRATEAAVPEGFKATVLKPSPEQSTARTPVADMRKWSGGENLTASLVLFCVLARLRAEQRTYDKAASGGGVLPLDNPVGKANYLPFLELQRKVARANGVQLVYWTGIGDLGAVTTFPRIAAMHKRPSTTRAGRAFVTLDSDKSRQVLDIVSAVRHEP</sequence>
<evidence type="ECO:0000256" key="1">
    <source>
        <dbReference type="SAM" id="Coils"/>
    </source>
</evidence>
<feature type="compositionally biased region" description="Basic and acidic residues" evidence="2">
    <location>
        <begin position="1008"/>
        <end position="1033"/>
    </location>
</feature>
<dbReference type="RefSeq" id="WP_187095130.1">
    <property type="nucleotide sequence ID" value="NZ_CP059893.1"/>
</dbReference>
<dbReference type="Proteomes" id="UP000515498">
    <property type="component" value="Plasmid unnamed2"/>
</dbReference>
<evidence type="ECO:0000313" key="3">
    <source>
        <dbReference type="EMBL" id="QNJ89978.1"/>
    </source>
</evidence>
<feature type="compositionally biased region" description="Basic and acidic residues" evidence="2">
    <location>
        <begin position="1042"/>
        <end position="1062"/>
    </location>
</feature>
<gene>
    <name evidence="3" type="ORF">HZU40_00530</name>
</gene>
<organism evidence="3 4">
    <name type="scientific">Mycolicibacterium fluoranthenivorans</name>
    <dbReference type="NCBI Taxonomy" id="258505"/>
    <lineage>
        <taxon>Bacteria</taxon>
        <taxon>Bacillati</taxon>
        <taxon>Actinomycetota</taxon>
        <taxon>Actinomycetes</taxon>
        <taxon>Mycobacteriales</taxon>
        <taxon>Mycobacteriaceae</taxon>
        <taxon>Mycolicibacterium</taxon>
    </lineage>
</organism>
<geneLocation type="plasmid" evidence="3 4">
    <name>unnamed2</name>
</geneLocation>
<protein>
    <recommendedName>
        <fullName evidence="5">Chromosome segregation ATPase</fullName>
    </recommendedName>
</protein>
<feature type="coiled-coil region" evidence="1">
    <location>
        <begin position="409"/>
        <end position="436"/>
    </location>
</feature>
<keyword evidence="3" id="KW-0614">Plasmid</keyword>
<evidence type="ECO:0000256" key="2">
    <source>
        <dbReference type="SAM" id="MobiDB-lite"/>
    </source>
</evidence>
<keyword evidence="1" id="KW-0175">Coiled coil</keyword>